<evidence type="ECO:0000313" key="1">
    <source>
        <dbReference type="EMBL" id="EEZ99933.2"/>
    </source>
</evidence>
<reference evidence="1 2" key="2">
    <citation type="journal article" date="2010" name="Nucleic Acids Res.">
        <title>BeetleBase in 2010: revisions to provide comprehensive genomic information for Tribolium castaneum.</title>
        <authorList>
            <person name="Kim H.S."/>
            <person name="Murphy T."/>
            <person name="Xia J."/>
            <person name="Caragea D."/>
            <person name="Park Y."/>
            <person name="Beeman R.W."/>
            <person name="Lorenzen M.D."/>
            <person name="Butcher S."/>
            <person name="Manak J.R."/>
            <person name="Brown S.J."/>
        </authorList>
    </citation>
    <scope>GENOME REANNOTATION</scope>
    <source>
        <strain evidence="1 2">Georgia GA2</strain>
    </source>
</reference>
<dbReference type="Proteomes" id="UP000007266">
    <property type="component" value="Linkage group 3"/>
</dbReference>
<gene>
    <name evidence="1" type="primary">AUGUSTUS-3.0.2_02729</name>
    <name evidence="1" type="ORF">TcasGA2_TC002729</name>
</gene>
<dbReference type="HOGENOM" id="CLU_998633_0_0_1"/>
<protein>
    <submittedName>
        <fullName evidence="1">Uncharacterized protein</fullName>
    </submittedName>
</protein>
<name>D6WDR2_TRICA</name>
<reference evidence="1 2" key="1">
    <citation type="journal article" date="2008" name="Nature">
        <title>The genome of the model beetle and pest Tribolium castaneum.</title>
        <authorList>
            <consortium name="Tribolium Genome Sequencing Consortium"/>
            <person name="Richards S."/>
            <person name="Gibbs R.A."/>
            <person name="Weinstock G.M."/>
            <person name="Brown S.J."/>
            <person name="Denell R."/>
            <person name="Beeman R.W."/>
            <person name="Gibbs R."/>
            <person name="Beeman R.W."/>
            <person name="Brown S.J."/>
            <person name="Bucher G."/>
            <person name="Friedrich M."/>
            <person name="Grimmelikhuijzen C.J."/>
            <person name="Klingler M."/>
            <person name="Lorenzen M."/>
            <person name="Richards S."/>
            <person name="Roth S."/>
            <person name="Schroder R."/>
            <person name="Tautz D."/>
            <person name="Zdobnov E.M."/>
            <person name="Muzny D."/>
            <person name="Gibbs R.A."/>
            <person name="Weinstock G.M."/>
            <person name="Attaway T."/>
            <person name="Bell S."/>
            <person name="Buhay C.J."/>
            <person name="Chandrabose M.N."/>
            <person name="Chavez D."/>
            <person name="Clerk-Blankenburg K.P."/>
            <person name="Cree A."/>
            <person name="Dao M."/>
            <person name="Davis C."/>
            <person name="Chacko J."/>
            <person name="Dinh H."/>
            <person name="Dugan-Rocha S."/>
            <person name="Fowler G."/>
            <person name="Garner T.T."/>
            <person name="Garnes J."/>
            <person name="Gnirke A."/>
            <person name="Hawes A."/>
            <person name="Hernandez J."/>
            <person name="Hines S."/>
            <person name="Holder M."/>
            <person name="Hume J."/>
            <person name="Jhangiani S.N."/>
            <person name="Joshi V."/>
            <person name="Khan Z.M."/>
            <person name="Jackson L."/>
            <person name="Kovar C."/>
            <person name="Kowis A."/>
            <person name="Lee S."/>
            <person name="Lewis L.R."/>
            <person name="Margolis J."/>
            <person name="Morgan M."/>
            <person name="Nazareth L.V."/>
            <person name="Nguyen N."/>
            <person name="Okwuonu G."/>
            <person name="Parker D."/>
            <person name="Richards S."/>
            <person name="Ruiz S.J."/>
            <person name="Santibanez J."/>
            <person name="Savard J."/>
            <person name="Scherer S.E."/>
            <person name="Schneider B."/>
            <person name="Sodergren E."/>
            <person name="Tautz D."/>
            <person name="Vattahil S."/>
            <person name="Villasana D."/>
            <person name="White C.S."/>
            <person name="Wright R."/>
            <person name="Park Y."/>
            <person name="Beeman R.W."/>
            <person name="Lord J."/>
            <person name="Oppert B."/>
            <person name="Lorenzen M."/>
            <person name="Brown S."/>
            <person name="Wang L."/>
            <person name="Savard J."/>
            <person name="Tautz D."/>
            <person name="Richards S."/>
            <person name="Weinstock G."/>
            <person name="Gibbs R.A."/>
            <person name="Liu Y."/>
            <person name="Worley K."/>
            <person name="Weinstock G."/>
            <person name="Elsik C.G."/>
            <person name="Reese J.T."/>
            <person name="Elhaik E."/>
            <person name="Landan G."/>
            <person name="Graur D."/>
            <person name="Arensburger P."/>
            <person name="Atkinson P."/>
            <person name="Beeman R.W."/>
            <person name="Beidler J."/>
            <person name="Brown S.J."/>
            <person name="Demuth J.P."/>
            <person name="Drury D.W."/>
            <person name="Du Y.Z."/>
            <person name="Fujiwara H."/>
            <person name="Lorenzen M."/>
            <person name="Maselli V."/>
            <person name="Osanai M."/>
            <person name="Park Y."/>
            <person name="Robertson H.M."/>
            <person name="Tu Z."/>
            <person name="Wang J.J."/>
            <person name="Wang S."/>
            <person name="Richards S."/>
            <person name="Song H."/>
            <person name="Zhang L."/>
            <person name="Sodergren E."/>
            <person name="Werner D."/>
            <person name="Stanke M."/>
            <person name="Morgenstern B."/>
            <person name="Solovyev V."/>
            <person name="Kosarev P."/>
            <person name="Brown G."/>
            <person name="Chen H.C."/>
            <person name="Ermolaeva O."/>
            <person name="Hlavina W."/>
            <person name="Kapustin Y."/>
            <person name="Kiryutin B."/>
            <person name="Kitts P."/>
            <person name="Maglott D."/>
            <person name="Pruitt K."/>
            <person name="Sapojnikov V."/>
            <person name="Souvorov A."/>
            <person name="Mackey A.J."/>
            <person name="Waterhouse R.M."/>
            <person name="Wyder S."/>
            <person name="Zdobnov E.M."/>
            <person name="Zdobnov E.M."/>
            <person name="Wyder S."/>
            <person name="Kriventseva E.V."/>
            <person name="Kadowaki T."/>
            <person name="Bork P."/>
            <person name="Aranda M."/>
            <person name="Bao R."/>
            <person name="Beermann A."/>
            <person name="Berns N."/>
            <person name="Bolognesi R."/>
            <person name="Bonneton F."/>
            <person name="Bopp D."/>
            <person name="Brown S.J."/>
            <person name="Bucher G."/>
            <person name="Butts T."/>
            <person name="Chaumot A."/>
            <person name="Denell R.E."/>
            <person name="Ferrier D.E."/>
            <person name="Friedrich M."/>
            <person name="Gordon C.M."/>
            <person name="Jindra M."/>
            <person name="Klingler M."/>
            <person name="Lan Q."/>
            <person name="Lattorff H.M."/>
            <person name="Laudet V."/>
            <person name="von Levetsow C."/>
            <person name="Liu Z."/>
            <person name="Lutz R."/>
            <person name="Lynch J.A."/>
            <person name="da Fonseca R.N."/>
            <person name="Posnien N."/>
            <person name="Reuter R."/>
            <person name="Roth S."/>
            <person name="Savard J."/>
            <person name="Schinko J.B."/>
            <person name="Schmitt C."/>
            <person name="Schoppmeier M."/>
            <person name="Schroder R."/>
            <person name="Shippy T.D."/>
            <person name="Simonnet F."/>
            <person name="Marques-Souza H."/>
            <person name="Tautz D."/>
            <person name="Tomoyasu Y."/>
            <person name="Trauner J."/>
            <person name="Van der Zee M."/>
            <person name="Vervoort M."/>
            <person name="Wittkopp N."/>
            <person name="Wimmer E.A."/>
            <person name="Yang X."/>
            <person name="Jones A.K."/>
            <person name="Sattelle D.B."/>
            <person name="Ebert P.R."/>
            <person name="Nelson D."/>
            <person name="Scott J.G."/>
            <person name="Beeman R.W."/>
            <person name="Muthukrishnan S."/>
            <person name="Kramer K.J."/>
            <person name="Arakane Y."/>
            <person name="Beeman R.W."/>
            <person name="Zhu Q."/>
            <person name="Hogenkamp D."/>
            <person name="Dixit R."/>
            <person name="Oppert B."/>
            <person name="Jiang H."/>
            <person name="Zou Z."/>
            <person name="Marshall J."/>
            <person name="Elpidina E."/>
            <person name="Vinokurov K."/>
            <person name="Oppert C."/>
            <person name="Zou Z."/>
            <person name="Evans J."/>
            <person name="Lu Z."/>
            <person name="Zhao P."/>
            <person name="Sumathipala N."/>
            <person name="Altincicek B."/>
            <person name="Vilcinskas A."/>
            <person name="Williams M."/>
            <person name="Hultmark D."/>
            <person name="Hetru C."/>
            <person name="Jiang H."/>
            <person name="Grimmelikhuijzen C.J."/>
            <person name="Hauser F."/>
            <person name="Cazzamali G."/>
            <person name="Williamson M."/>
            <person name="Park Y."/>
            <person name="Li B."/>
            <person name="Tanaka Y."/>
            <person name="Predel R."/>
            <person name="Neupert S."/>
            <person name="Schachtner J."/>
            <person name="Verleyen P."/>
            <person name="Raible F."/>
            <person name="Bork P."/>
            <person name="Friedrich M."/>
            <person name="Walden K.K."/>
            <person name="Robertson H.M."/>
            <person name="Angeli S."/>
            <person name="Foret S."/>
            <person name="Bucher G."/>
            <person name="Schuetz S."/>
            <person name="Maleszka R."/>
            <person name="Wimmer E.A."/>
            <person name="Beeman R.W."/>
            <person name="Lorenzen M."/>
            <person name="Tomoyasu Y."/>
            <person name="Miller S.C."/>
            <person name="Grossmann D."/>
            <person name="Bucher G."/>
        </authorList>
    </citation>
    <scope>NUCLEOTIDE SEQUENCE [LARGE SCALE GENOMIC DNA]</scope>
    <source>
        <strain evidence="1 2">Georgia GA2</strain>
    </source>
</reference>
<keyword evidence="2" id="KW-1185">Reference proteome</keyword>
<dbReference type="AlphaFoldDB" id="D6WDR2"/>
<evidence type="ECO:0000313" key="2">
    <source>
        <dbReference type="Proteomes" id="UP000007266"/>
    </source>
</evidence>
<accession>D6WDR2</accession>
<dbReference type="EMBL" id="KQ971322">
    <property type="protein sequence ID" value="EEZ99933.2"/>
    <property type="molecule type" value="Genomic_DNA"/>
</dbReference>
<sequence>MLGISGSTFLIVGALRQKASVLIAGAFSTVTSTPKNQSRIICGRHFPGLMFGHQDRAGDFTAAPVGDRWEGAPDQDDPLSHTKAVMTNQDAPAVANSEKLIAGLVQCGAVSRWVSVLVLKIFSGYRLPEKCRRIRFREIIPLEALHVIIIYFLDIIA</sequence>
<proteinExistence type="predicted"/>
<organism evidence="1 2">
    <name type="scientific">Tribolium castaneum</name>
    <name type="common">Red flour beetle</name>
    <dbReference type="NCBI Taxonomy" id="7070"/>
    <lineage>
        <taxon>Eukaryota</taxon>
        <taxon>Metazoa</taxon>
        <taxon>Ecdysozoa</taxon>
        <taxon>Arthropoda</taxon>
        <taxon>Hexapoda</taxon>
        <taxon>Insecta</taxon>
        <taxon>Pterygota</taxon>
        <taxon>Neoptera</taxon>
        <taxon>Endopterygota</taxon>
        <taxon>Coleoptera</taxon>
        <taxon>Polyphaga</taxon>
        <taxon>Cucujiformia</taxon>
        <taxon>Tenebrionidae</taxon>
        <taxon>Tenebrionidae incertae sedis</taxon>
        <taxon>Tribolium</taxon>
    </lineage>
</organism>